<protein>
    <submittedName>
        <fullName evidence="1">Uncharacterized protein</fullName>
    </submittedName>
</protein>
<evidence type="ECO:0000313" key="1">
    <source>
        <dbReference type="EMBL" id="JAD66804.1"/>
    </source>
</evidence>
<dbReference type="AlphaFoldDB" id="A0A0A9BRZ8"/>
<dbReference type="EMBL" id="GBRH01231091">
    <property type="protein sequence ID" value="JAD66804.1"/>
    <property type="molecule type" value="Transcribed_RNA"/>
</dbReference>
<reference evidence="1" key="2">
    <citation type="journal article" date="2015" name="Data Brief">
        <title>Shoot transcriptome of the giant reed, Arundo donax.</title>
        <authorList>
            <person name="Barrero R.A."/>
            <person name="Guerrero F.D."/>
            <person name="Moolhuijzen P."/>
            <person name="Goolsby J.A."/>
            <person name="Tidwell J."/>
            <person name="Bellgard S.E."/>
            <person name="Bellgard M.I."/>
        </authorList>
    </citation>
    <scope>NUCLEOTIDE SEQUENCE</scope>
    <source>
        <tissue evidence="1">Shoot tissue taken approximately 20 cm above the soil surface</tissue>
    </source>
</reference>
<proteinExistence type="predicted"/>
<sequence>MFNLLHLHTHTNPFNMCAKEILDSFFFLQLTTVMQCSRNVL</sequence>
<accession>A0A0A9BRZ8</accession>
<organism evidence="1">
    <name type="scientific">Arundo donax</name>
    <name type="common">Giant reed</name>
    <name type="synonym">Donax arundinaceus</name>
    <dbReference type="NCBI Taxonomy" id="35708"/>
    <lineage>
        <taxon>Eukaryota</taxon>
        <taxon>Viridiplantae</taxon>
        <taxon>Streptophyta</taxon>
        <taxon>Embryophyta</taxon>
        <taxon>Tracheophyta</taxon>
        <taxon>Spermatophyta</taxon>
        <taxon>Magnoliopsida</taxon>
        <taxon>Liliopsida</taxon>
        <taxon>Poales</taxon>
        <taxon>Poaceae</taxon>
        <taxon>PACMAD clade</taxon>
        <taxon>Arundinoideae</taxon>
        <taxon>Arundineae</taxon>
        <taxon>Arundo</taxon>
    </lineage>
</organism>
<name>A0A0A9BRZ8_ARUDO</name>
<reference evidence="1" key="1">
    <citation type="submission" date="2014-09" db="EMBL/GenBank/DDBJ databases">
        <authorList>
            <person name="Magalhaes I.L.F."/>
            <person name="Oliveira U."/>
            <person name="Santos F.R."/>
            <person name="Vidigal T.H.D.A."/>
            <person name="Brescovit A.D."/>
            <person name="Santos A.J."/>
        </authorList>
    </citation>
    <scope>NUCLEOTIDE SEQUENCE</scope>
    <source>
        <tissue evidence="1">Shoot tissue taken approximately 20 cm above the soil surface</tissue>
    </source>
</reference>